<dbReference type="InterPro" id="IPR000618">
    <property type="entry name" value="Insect_cuticle"/>
</dbReference>
<evidence type="ECO:0000313" key="4">
    <source>
        <dbReference type="EMBL" id="KAK7603601.1"/>
    </source>
</evidence>
<feature type="compositionally biased region" description="Low complexity" evidence="3">
    <location>
        <begin position="28"/>
        <end position="41"/>
    </location>
</feature>
<dbReference type="PANTHER" id="PTHR12236">
    <property type="entry name" value="STRUCTURAL CONTITUENT OF CUTICLE"/>
    <property type="match status" value="1"/>
</dbReference>
<dbReference type="PROSITE" id="PS00233">
    <property type="entry name" value="CHIT_BIND_RR_1"/>
    <property type="match status" value="1"/>
</dbReference>
<feature type="region of interest" description="Disordered" evidence="3">
    <location>
        <begin position="240"/>
        <end position="297"/>
    </location>
</feature>
<dbReference type="PANTHER" id="PTHR12236:SF95">
    <property type="entry name" value="CUTICULAR PROTEIN 76BD, ISOFORM C-RELATED"/>
    <property type="match status" value="1"/>
</dbReference>
<name>A0AAN9TVE1_9HEMI</name>
<dbReference type="AlphaFoldDB" id="A0AAN9TVE1"/>
<protein>
    <submittedName>
        <fullName evidence="4">Uncharacterized protein</fullName>
    </submittedName>
</protein>
<dbReference type="PROSITE" id="PS51155">
    <property type="entry name" value="CHIT_BIND_RR_2"/>
    <property type="match status" value="1"/>
</dbReference>
<sequence>MPMPNTQTTRSIVKCLPLKSKRKRKRGGAASPSTGSTSIRSSARHVRPVDESVKPRAPMTSSVAIGVVFLARSTDFEQFGLETLLIAYSKLADTPSDEVDMPYGECSGYGFTYSTFTGPVSGPTEEIVVPVYHYNEANEDPNSPPPKRVDYVAKPDYTFSYGVEDPNTGNSQAHYESRDGDVVQGQYSLVEPDGSLRKVTYTADPIHGFQAKVEFIPPPGAENGGGSSPVEEIPTSTADYQNQQNDYGAPLSTPNAEDNGDGNFDYPSSQSFEEQPAEYNGFNQETDDSNKEFPIPSAPEFEEISNMFSSGLTDYNKVADFKTKTEPFENLADDSFFEKLPPFPPLPEVHINDFSNSEYEESDGEN</sequence>
<reference evidence="4 5" key="1">
    <citation type="submission" date="2024-03" db="EMBL/GenBank/DDBJ databases">
        <title>Adaptation during the transition from Ophiocordyceps entomopathogen to insect associate is accompanied by gene loss and intensified selection.</title>
        <authorList>
            <person name="Ward C.M."/>
            <person name="Onetto C.A."/>
            <person name="Borneman A.R."/>
        </authorList>
    </citation>
    <scope>NUCLEOTIDE SEQUENCE [LARGE SCALE GENOMIC DNA]</scope>
    <source>
        <strain evidence="4">AWRI1</strain>
        <tissue evidence="4">Single Adult Female</tissue>
    </source>
</reference>
<evidence type="ECO:0000256" key="3">
    <source>
        <dbReference type="SAM" id="MobiDB-lite"/>
    </source>
</evidence>
<dbReference type="EMBL" id="JBBCAQ010000006">
    <property type="protein sequence ID" value="KAK7603601.1"/>
    <property type="molecule type" value="Genomic_DNA"/>
</dbReference>
<accession>A0AAN9TVE1</accession>
<keyword evidence="5" id="KW-1185">Reference proteome</keyword>
<keyword evidence="1 2" id="KW-0193">Cuticle</keyword>
<dbReference type="PRINTS" id="PR00947">
    <property type="entry name" value="CUTICLE"/>
</dbReference>
<proteinExistence type="predicted"/>
<feature type="compositionally biased region" description="Polar residues" evidence="3">
    <location>
        <begin position="1"/>
        <end position="11"/>
    </location>
</feature>
<dbReference type="GO" id="GO:0042302">
    <property type="term" value="F:structural constituent of cuticle"/>
    <property type="evidence" value="ECO:0007669"/>
    <property type="project" value="UniProtKB-UniRule"/>
</dbReference>
<organism evidence="4 5">
    <name type="scientific">Parthenolecanium corni</name>
    <dbReference type="NCBI Taxonomy" id="536013"/>
    <lineage>
        <taxon>Eukaryota</taxon>
        <taxon>Metazoa</taxon>
        <taxon>Ecdysozoa</taxon>
        <taxon>Arthropoda</taxon>
        <taxon>Hexapoda</taxon>
        <taxon>Insecta</taxon>
        <taxon>Pterygota</taxon>
        <taxon>Neoptera</taxon>
        <taxon>Paraneoptera</taxon>
        <taxon>Hemiptera</taxon>
        <taxon>Sternorrhyncha</taxon>
        <taxon>Coccoidea</taxon>
        <taxon>Coccidae</taxon>
        <taxon>Parthenolecanium</taxon>
    </lineage>
</organism>
<evidence type="ECO:0000313" key="5">
    <source>
        <dbReference type="Proteomes" id="UP001367676"/>
    </source>
</evidence>
<dbReference type="InterPro" id="IPR031311">
    <property type="entry name" value="CHIT_BIND_RR_consensus"/>
</dbReference>
<dbReference type="GO" id="GO:0031012">
    <property type="term" value="C:extracellular matrix"/>
    <property type="evidence" value="ECO:0007669"/>
    <property type="project" value="TreeGrafter"/>
</dbReference>
<dbReference type="Pfam" id="PF00379">
    <property type="entry name" value="Chitin_bind_4"/>
    <property type="match status" value="1"/>
</dbReference>
<feature type="compositionally biased region" description="Polar residues" evidence="3">
    <location>
        <begin position="240"/>
        <end position="256"/>
    </location>
</feature>
<evidence type="ECO:0000256" key="1">
    <source>
        <dbReference type="ARBA" id="ARBA00022460"/>
    </source>
</evidence>
<dbReference type="Proteomes" id="UP001367676">
    <property type="component" value="Unassembled WGS sequence"/>
</dbReference>
<dbReference type="InterPro" id="IPR051217">
    <property type="entry name" value="Insect_Cuticle_Struc_Prot"/>
</dbReference>
<feature type="region of interest" description="Disordered" evidence="3">
    <location>
        <begin position="1"/>
        <end position="56"/>
    </location>
</feature>
<dbReference type="GO" id="GO:0005615">
    <property type="term" value="C:extracellular space"/>
    <property type="evidence" value="ECO:0007669"/>
    <property type="project" value="TreeGrafter"/>
</dbReference>
<evidence type="ECO:0000256" key="2">
    <source>
        <dbReference type="PROSITE-ProRule" id="PRU00497"/>
    </source>
</evidence>
<comment type="caution">
    <text evidence="4">The sequence shown here is derived from an EMBL/GenBank/DDBJ whole genome shotgun (WGS) entry which is preliminary data.</text>
</comment>
<gene>
    <name evidence="4" type="ORF">V9T40_003600</name>
</gene>